<keyword evidence="6" id="KW-0808">Transferase</keyword>
<dbReference type="PANTHER" id="PTHR43065">
    <property type="entry name" value="SENSOR HISTIDINE KINASE"/>
    <property type="match status" value="1"/>
</dbReference>
<dbReference type="Gene3D" id="3.30.565.10">
    <property type="entry name" value="Histidine kinase-like ATPase, C-terminal domain"/>
    <property type="match status" value="1"/>
</dbReference>
<feature type="domain" description="Histidine kinase" evidence="5">
    <location>
        <begin position="201"/>
        <end position="422"/>
    </location>
</feature>
<proteinExistence type="predicted"/>
<dbReference type="InterPro" id="IPR036890">
    <property type="entry name" value="HATPase_C_sf"/>
</dbReference>
<dbReference type="PROSITE" id="PS50109">
    <property type="entry name" value="HIS_KIN"/>
    <property type="match status" value="1"/>
</dbReference>
<dbReference type="Gene3D" id="3.30.450.20">
    <property type="entry name" value="PAS domain"/>
    <property type="match status" value="1"/>
</dbReference>
<dbReference type="AlphaFoldDB" id="A0A3S3QQD4"/>
<dbReference type="PANTHER" id="PTHR43065:SF42">
    <property type="entry name" value="TWO-COMPONENT SENSOR PPRA"/>
    <property type="match status" value="1"/>
</dbReference>
<comment type="catalytic activity">
    <reaction evidence="1">
        <text>ATP + protein L-histidine = ADP + protein N-phospho-L-histidine.</text>
        <dbReference type="EC" id="2.7.13.3"/>
    </reaction>
</comment>
<reference evidence="6 7" key="1">
    <citation type="submission" date="2017-01" db="EMBL/GenBank/DDBJ databases">
        <title>The cable genome- insights into the physiology and evolution of filamentous bacteria capable of sulfide oxidation via long distance electron transfer.</title>
        <authorList>
            <person name="Schreiber L."/>
            <person name="Bjerg J.T."/>
            <person name="Boggild A."/>
            <person name="Van De Vossenberg J."/>
            <person name="Meysman F."/>
            <person name="Nielsen L.P."/>
            <person name="Schramm A."/>
            <person name="Kjeldsen K.U."/>
        </authorList>
    </citation>
    <scope>NUCLEOTIDE SEQUENCE [LARGE SCALE GENOMIC DNA]</scope>
    <source>
        <strain evidence="6">MCF</strain>
    </source>
</reference>
<dbReference type="InterPro" id="IPR036097">
    <property type="entry name" value="HisK_dim/P_sf"/>
</dbReference>
<dbReference type="Pfam" id="PF08448">
    <property type="entry name" value="PAS_4"/>
    <property type="match status" value="1"/>
</dbReference>
<keyword evidence="3" id="KW-0597">Phosphoprotein</keyword>
<dbReference type="InterPro" id="IPR005467">
    <property type="entry name" value="His_kinase_dom"/>
</dbReference>
<dbReference type="SUPFAM" id="SSF55785">
    <property type="entry name" value="PYP-like sensor domain (PAS domain)"/>
    <property type="match status" value="1"/>
</dbReference>
<sequence>MQRDLLEDKVKERTAELDRKNILLQKEVEERKKAEEQIRQHRDMLEKEVVRRSARIVEQNDFLHTVINSLPHPFMVVNIADYTVAIANRATQERNAGLSEGEKCYRYLHGLDQPCHEKGLPCPLEDVLCQDKPALLEHSIFDHQGNEQIMEVHTYPVKARQGEDEIKQTIEYCIDITRRKKLEASFLKNSKMGLVATLAGGIAHDFNNLLMAIVGNIELAAMNIPPGHNAAGFLDYATDASVQAKDLTHKFLLFSNFDPPVRQAVPLNDLVATSCLAVLASSDIVPEFYLPPDLWMGYIDPGQLDLALRELFLNALESMCAGGGVITLTAENITRSEQDHPDQSKGQYIRITLEDQGVGIDRKDLTNVFDPYFSSKIRGNGKGMGLGLTIASSIIHQHQGYIDIESTKGEGTTVYIEIPAITEE</sequence>
<dbReference type="SMART" id="SM00388">
    <property type="entry name" value="HisKA"/>
    <property type="match status" value="1"/>
</dbReference>
<dbReference type="SUPFAM" id="SSF47384">
    <property type="entry name" value="Homodimeric domain of signal transducing histidine kinase"/>
    <property type="match status" value="1"/>
</dbReference>
<evidence type="ECO:0000256" key="2">
    <source>
        <dbReference type="ARBA" id="ARBA00012438"/>
    </source>
</evidence>
<dbReference type="SMART" id="SM00387">
    <property type="entry name" value="HATPase_c"/>
    <property type="match status" value="1"/>
</dbReference>
<evidence type="ECO:0000256" key="1">
    <source>
        <dbReference type="ARBA" id="ARBA00000085"/>
    </source>
</evidence>
<dbReference type="EC" id="2.7.13.3" evidence="2"/>
<dbReference type="Gene3D" id="1.10.287.130">
    <property type="match status" value="1"/>
</dbReference>
<name>A0A3S3QQD4_9BACT</name>
<dbReference type="PRINTS" id="PR00344">
    <property type="entry name" value="BCTRLSENSOR"/>
</dbReference>
<keyword evidence="7" id="KW-1185">Reference proteome</keyword>
<dbReference type="SUPFAM" id="SSF55874">
    <property type="entry name" value="ATPase domain of HSP90 chaperone/DNA topoisomerase II/histidine kinase"/>
    <property type="match status" value="1"/>
</dbReference>
<dbReference type="InterPro" id="IPR003661">
    <property type="entry name" value="HisK_dim/P_dom"/>
</dbReference>
<protein>
    <recommendedName>
        <fullName evidence="2">histidine kinase</fullName>
        <ecNumber evidence="2">2.7.13.3</ecNumber>
    </recommendedName>
</protein>
<dbReference type="Pfam" id="PF02518">
    <property type="entry name" value="HATPase_c"/>
    <property type="match status" value="1"/>
</dbReference>
<gene>
    <name evidence="6" type="ORF">H206_01764</name>
</gene>
<evidence type="ECO:0000256" key="4">
    <source>
        <dbReference type="SAM" id="Coils"/>
    </source>
</evidence>
<accession>A0A3S3QQD4</accession>
<organism evidence="6 7">
    <name type="scientific">Candidatus Electrothrix aarhusensis</name>
    <dbReference type="NCBI Taxonomy" id="1859131"/>
    <lineage>
        <taxon>Bacteria</taxon>
        <taxon>Pseudomonadati</taxon>
        <taxon>Thermodesulfobacteriota</taxon>
        <taxon>Desulfobulbia</taxon>
        <taxon>Desulfobulbales</taxon>
        <taxon>Desulfobulbaceae</taxon>
        <taxon>Candidatus Electrothrix</taxon>
    </lineage>
</organism>
<evidence type="ECO:0000313" key="7">
    <source>
        <dbReference type="Proteomes" id="UP000287853"/>
    </source>
</evidence>
<evidence type="ECO:0000259" key="5">
    <source>
        <dbReference type="PROSITE" id="PS50109"/>
    </source>
</evidence>
<dbReference type="InterPro" id="IPR013656">
    <property type="entry name" value="PAS_4"/>
</dbReference>
<keyword evidence="4" id="KW-0175">Coiled coil</keyword>
<dbReference type="EMBL" id="MTKO01000092">
    <property type="protein sequence ID" value="RWX44607.1"/>
    <property type="molecule type" value="Genomic_DNA"/>
</dbReference>
<dbReference type="Proteomes" id="UP000287853">
    <property type="component" value="Unassembled WGS sequence"/>
</dbReference>
<dbReference type="InterPro" id="IPR004358">
    <property type="entry name" value="Sig_transdc_His_kin-like_C"/>
</dbReference>
<dbReference type="InterPro" id="IPR003594">
    <property type="entry name" value="HATPase_dom"/>
</dbReference>
<comment type="caution">
    <text evidence="6">The sequence shown here is derived from an EMBL/GenBank/DDBJ whole genome shotgun (WGS) entry which is preliminary data.</text>
</comment>
<feature type="coiled-coil region" evidence="4">
    <location>
        <begin position="17"/>
        <end position="51"/>
    </location>
</feature>
<evidence type="ECO:0000256" key="3">
    <source>
        <dbReference type="ARBA" id="ARBA00022553"/>
    </source>
</evidence>
<dbReference type="GO" id="GO:0000155">
    <property type="term" value="F:phosphorelay sensor kinase activity"/>
    <property type="evidence" value="ECO:0007669"/>
    <property type="project" value="InterPro"/>
</dbReference>
<evidence type="ECO:0000313" key="6">
    <source>
        <dbReference type="EMBL" id="RWX44607.1"/>
    </source>
</evidence>
<keyword evidence="6" id="KW-0418">Kinase</keyword>
<dbReference type="InterPro" id="IPR035965">
    <property type="entry name" value="PAS-like_dom_sf"/>
</dbReference>